<evidence type="ECO:0000256" key="4">
    <source>
        <dbReference type="ARBA" id="ARBA00022989"/>
    </source>
</evidence>
<dbReference type="InterPro" id="IPR003392">
    <property type="entry name" value="PTHD_SSD"/>
</dbReference>
<reference evidence="9 10" key="1">
    <citation type="submission" date="2019-01" db="EMBL/GenBank/DDBJ databases">
        <title>Genome Assembly of Collichthys lucidus.</title>
        <authorList>
            <person name="Cai M."/>
            <person name="Xiao S."/>
        </authorList>
    </citation>
    <scope>NUCLEOTIDE SEQUENCE [LARGE SCALE GENOMIC DNA]</scope>
    <source>
        <strain evidence="9">JT15FE1705JMU</strain>
        <tissue evidence="9">Muscle</tissue>
    </source>
</reference>
<evidence type="ECO:0000256" key="3">
    <source>
        <dbReference type="ARBA" id="ARBA00022692"/>
    </source>
</evidence>
<feature type="transmembrane region" description="Helical" evidence="7">
    <location>
        <begin position="388"/>
        <end position="413"/>
    </location>
</feature>
<evidence type="ECO:0000256" key="1">
    <source>
        <dbReference type="ARBA" id="ARBA00004141"/>
    </source>
</evidence>
<dbReference type="InterPro" id="IPR051697">
    <property type="entry name" value="Patched_domain-protein"/>
</dbReference>
<proteinExistence type="inferred from homology"/>
<dbReference type="AlphaFoldDB" id="A0A4U5VK34"/>
<feature type="transmembrane region" description="Helical" evidence="7">
    <location>
        <begin position="479"/>
        <end position="500"/>
    </location>
</feature>
<evidence type="ECO:0000256" key="5">
    <source>
        <dbReference type="ARBA" id="ARBA00023136"/>
    </source>
</evidence>
<dbReference type="EMBL" id="CM014096">
    <property type="protein sequence ID" value="TKS87515.1"/>
    <property type="molecule type" value="Genomic_DNA"/>
</dbReference>
<feature type="transmembrane region" description="Helical" evidence="7">
    <location>
        <begin position="621"/>
        <end position="642"/>
    </location>
</feature>
<dbReference type="PANTHER" id="PTHR10796">
    <property type="entry name" value="PATCHED-RELATED"/>
    <property type="match status" value="1"/>
</dbReference>
<dbReference type="SUPFAM" id="SSF82866">
    <property type="entry name" value="Multidrug efflux transporter AcrB transmembrane domain"/>
    <property type="match status" value="2"/>
</dbReference>
<evidence type="ECO:0000313" key="10">
    <source>
        <dbReference type="Proteomes" id="UP000298787"/>
    </source>
</evidence>
<keyword evidence="4 7" id="KW-1133">Transmembrane helix</keyword>
<evidence type="ECO:0000256" key="2">
    <source>
        <dbReference type="ARBA" id="ARBA00005585"/>
    </source>
</evidence>
<dbReference type="PANTHER" id="PTHR10796:SF60">
    <property type="entry name" value="PATCHED DOMAIN-CONTAINING PROTEIN 3"/>
    <property type="match status" value="1"/>
</dbReference>
<feature type="transmembrane region" description="Helical" evidence="7">
    <location>
        <begin position="649"/>
        <end position="673"/>
    </location>
</feature>
<accession>A0A4U5VK34</accession>
<evidence type="ECO:0000259" key="8">
    <source>
        <dbReference type="PROSITE" id="PS50156"/>
    </source>
</evidence>
<name>A0A4U5VK34_COLLU</name>
<evidence type="ECO:0000256" key="6">
    <source>
        <dbReference type="ARBA" id="ARBA00023180"/>
    </source>
</evidence>
<keyword evidence="6" id="KW-0325">Glycoprotein</keyword>
<dbReference type="GO" id="GO:0016020">
    <property type="term" value="C:membrane"/>
    <property type="evidence" value="ECO:0007669"/>
    <property type="project" value="UniProtKB-SubCell"/>
</dbReference>
<gene>
    <name evidence="9" type="ORF">D9C73_021639</name>
</gene>
<feature type="transmembrane region" description="Helical" evidence="7">
    <location>
        <begin position="285"/>
        <end position="309"/>
    </location>
</feature>
<dbReference type="Proteomes" id="UP000298787">
    <property type="component" value="Chromosome 19"/>
</dbReference>
<dbReference type="Pfam" id="PF02460">
    <property type="entry name" value="Patched"/>
    <property type="match status" value="1"/>
</dbReference>
<feature type="transmembrane region" description="Helical" evidence="7">
    <location>
        <begin position="259"/>
        <end position="279"/>
    </location>
</feature>
<sequence>MGCRRTDCLSKPLSGLFEKLGSLVGSCPLYFFVIPLVLTAALSGGFAFLKDREDNDFERQYTPKKGPSKATREFVKENFPYNDSMFSEERLYDRGNFASLIAVSTNNLNVLADPAFEEILRLNKKILNITVYDGTLGFDDLCAKADGECVSNVILDIVRSNESSITYPVHTYRSSPVFLGSVLGGVHSINNSLISAKAVKLFYYLDHTESKVNASRLWLRGFKKLLSEELEKEHIDVSYYTSKSKQEEIDSHTTDGFPLFLITYACAITFSLISCLRFDNVRNKVWVAVFGVLSAGLAVLSSFGLLLYIGVPFVITVANSPFLILGIGLNNMFVMVSDWQHTNVKEPVSKRMAHSYKDAVMPITITALTDLLKFSIGTTSDFPSVQSFCLYTTISIIFCYIYTVTFFGAFLALNGRREASNRHWFTCMKIPTDNLDDRSKMHNICCVGGSYDEDTGAEKKQPASNFFKDYYGPFLIKPWVKGVVIFLYVVYLAASIYGCFHIQQGIELYDLAADNSHVTRFNKKDREYFSDYGPSVMVIVGDEFPYWTINIANASQEIDMLKGLKTTLEGCHVKSMLVYNRNFIFYDQYDVVVKSTIKNVIVITAAMLLVSLLLIPDPLCSFWVACSITSVTVGVTGLMALWNIQLDSIFMIIFTVCIGFTVDFSAHMSYAFASSKKSCPNDRAVDALASLGYPILQGAFSTILGVSVLATSEFHTFRMFFKIFFLVVLIGMVHGLSFIPDEMPLGPHSVT</sequence>
<dbReference type="Gene3D" id="1.20.1640.10">
    <property type="entry name" value="Multidrug efflux transporter AcrB transmembrane domain"/>
    <property type="match status" value="2"/>
</dbReference>
<organism evidence="9 10">
    <name type="scientific">Collichthys lucidus</name>
    <name type="common">Big head croaker</name>
    <name type="synonym">Sciaena lucida</name>
    <dbReference type="NCBI Taxonomy" id="240159"/>
    <lineage>
        <taxon>Eukaryota</taxon>
        <taxon>Metazoa</taxon>
        <taxon>Chordata</taxon>
        <taxon>Craniata</taxon>
        <taxon>Vertebrata</taxon>
        <taxon>Euteleostomi</taxon>
        <taxon>Actinopterygii</taxon>
        <taxon>Neopterygii</taxon>
        <taxon>Teleostei</taxon>
        <taxon>Neoteleostei</taxon>
        <taxon>Acanthomorphata</taxon>
        <taxon>Eupercaria</taxon>
        <taxon>Sciaenidae</taxon>
        <taxon>Collichthys</taxon>
    </lineage>
</organism>
<dbReference type="InterPro" id="IPR000731">
    <property type="entry name" value="SSD"/>
</dbReference>
<protein>
    <submittedName>
        <fullName evidence="9">Patched domain-containing protein 3 RND-type protein RNDEu-3</fullName>
    </submittedName>
</protein>
<keyword evidence="5 7" id="KW-0472">Membrane</keyword>
<keyword evidence="3 7" id="KW-0812">Transmembrane</keyword>
<feature type="domain" description="SSD" evidence="8">
    <location>
        <begin position="256"/>
        <end position="413"/>
    </location>
</feature>
<feature type="transmembrane region" description="Helical" evidence="7">
    <location>
        <begin position="321"/>
        <end position="339"/>
    </location>
</feature>
<feature type="transmembrane region" description="Helical" evidence="7">
    <location>
        <begin position="596"/>
        <end position="615"/>
    </location>
</feature>
<evidence type="ECO:0000313" key="9">
    <source>
        <dbReference type="EMBL" id="TKS87515.1"/>
    </source>
</evidence>
<comment type="subcellular location">
    <subcellularLocation>
        <location evidence="1">Membrane</location>
        <topology evidence="1">Multi-pass membrane protein</topology>
    </subcellularLocation>
</comment>
<feature type="transmembrane region" description="Helical" evidence="7">
    <location>
        <begin position="719"/>
        <end position="739"/>
    </location>
</feature>
<evidence type="ECO:0000256" key="7">
    <source>
        <dbReference type="SAM" id="Phobius"/>
    </source>
</evidence>
<feature type="transmembrane region" description="Helical" evidence="7">
    <location>
        <begin position="29"/>
        <end position="49"/>
    </location>
</feature>
<comment type="similarity">
    <text evidence="2">Belongs to the patched family.</text>
</comment>
<keyword evidence="10" id="KW-1185">Reference proteome</keyword>
<dbReference type="PROSITE" id="PS50156">
    <property type="entry name" value="SSD"/>
    <property type="match status" value="1"/>
</dbReference>
<feature type="transmembrane region" description="Helical" evidence="7">
    <location>
        <begin position="693"/>
        <end position="712"/>
    </location>
</feature>